<feature type="domain" description="RNA polymerase sigma-70 region 2" evidence="6">
    <location>
        <begin position="34"/>
        <end position="98"/>
    </location>
</feature>
<evidence type="ECO:0000256" key="1">
    <source>
        <dbReference type="ARBA" id="ARBA00010641"/>
    </source>
</evidence>
<evidence type="ECO:0000256" key="2">
    <source>
        <dbReference type="ARBA" id="ARBA00023015"/>
    </source>
</evidence>
<feature type="domain" description="RNA polymerase sigma factor 70 region 4 type 2" evidence="7">
    <location>
        <begin position="133"/>
        <end position="183"/>
    </location>
</feature>
<dbReference type="GO" id="GO:0006352">
    <property type="term" value="P:DNA-templated transcription initiation"/>
    <property type="evidence" value="ECO:0007669"/>
    <property type="project" value="InterPro"/>
</dbReference>
<reference evidence="8 9" key="1">
    <citation type="submission" date="2018-03" db="EMBL/GenBank/DDBJ databases">
        <authorList>
            <person name="Keele B.F."/>
        </authorList>
    </citation>
    <scope>NUCLEOTIDE SEQUENCE [LARGE SCALE GENOMIC DNA]</scope>
    <source>
        <strain evidence="8 9">YL28-9</strain>
    </source>
</reference>
<dbReference type="Pfam" id="PF08281">
    <property type="entry name" value="Sigma70_r4_2"/>
    <property type="match status" value="1"/>
</dbReference>
<dbReference type="InterPro" id="IPR007627">
    <property type="entry name" value="RNA_pol_sigma70_r2"/>
</dbReference>
<keyword evidence="5" id="KW-1133">Transmembrane helix</keyword>
<dbReference type="EMBL" id="PYLS01000004">
    <property type="protein sequence ID" value="PST84271.1"/>
    <property type="molecule type" value="Genomic_DNA"/>
</dbReference>
<dbReference type="Gene3D" id="1.10.1740.10">
    <property type="match status" value="1"/>
</dbReference>
<evidence type="ECO:0000313" key="8">
    <source>
        <dbReference type="EMBL" id="PST84271.1"/>
    </source>
</evidence>
<comment type="similarity">
    <text evidence="1">Belongs to the sigma-70 factor family. ECF subfamily.</text>
</comment>
<evidence type="ECO:0000256" key="3">
    <source>
        <dbReference type="ARBA" id="ARBA00023082"/>
    </source>
</evidence>
<dbReference type="AlphaFoldDB" id="A0A2T3HPG0"/>
<keyword evidence="9" id="KW-1185">Reference proteome</keyword>
<gene>
    <name evidence="8" type="ORF">C7T94_05995</name>
</gene>
<proteinExistence type="inferred from homology"/>
<feature type="transmembrane region" description="Helical" evidence="5">
    <location>
        <begin position="186"/>
        <end position="203"/>
    </location>
</feature>
<dbReference type="PANTHER" id="PTHR43133:SF46">
    <property type="entry name" value="RNA POLYMERASE SIGMA-70 FACTOR ECF SUBFAMILY"/>
    <property type="match status" value="1"/>
</dbReference>
<dbReference type="NCBIfam" id="TIGR02937">
    <property type="entry name" value="sigma70-ECF"/>
    <property type="match status" value="1"/>
</dbReference>
<dbReference type="GO" id="GO:0016987">
    <property type="term" value="F:sigma factor activity"/>
    <property type="evidence" value="ECO:0007669"/>
    <property type="project" value="UniProtKB-KW"/>
</dbReference>
<keyword evidence="5" id="KW-0472">Membrane</keyword>
<dbReference type="InterPro" id="IPR036388">
    <property type="entry name" value="WH-like_DNA-bd_sf"/>
</dbReference>
<evidence type="ECO:0000313" key="9">
    <source>
        <dbReference type="Proteomes" id="UP000240912"/>
    </source>
</evidence>
<dbReference type="Proteomes" id="UP000240912">
    <property type="component" value="Unassembled WGS sequence"/>
</dbReference>
<keyword evidence="4" id="KW-0804">Transcription</keyword>
<dbReference type="InterPro" id="IPR014284">
    <property type="entry name" value="RNA_pol_sigma-70_dom"/>
</dbReference>
<evidence type="ECO:0000256" key="5">
    <source>
        <dbReference type="SAM" id="Phobius"/>
    </source>
</evidence>
<accession>A0A2T3HPG0</accession>
<evidence type="ECO:0000256" key="4">
    <source>
        <dbReference type="ARBA" id="ARBA00023163"/>
    </source>
</evidence>
<evidence type="ECO:0000259" key="7">
    <source>
        <dbReference type="Pfam" id="PF08281"/>
    </source>
</evidence>
<dbReference type="OrthoDB" id="1100095at2"/>
<dbReference type="InterPro" id="IPR014327">
    <property type="entry name" value="RNA_pol_sigma70_bacteroid"/>
</dbReference>
<dbReference type="PANTHER" id="PTHR43133">
    <property type="entry name" value="RNA POLYMERASE ECF-TYPE SIGMA FACTO"/>
    <property type="match status" value="1"/>
</dbReference>
<dbReference type="InterPro" id="IPR013325">
    <property type="entry name" value="RNA_pol_sigma_r2"/>
</dbReference>
<comment type="caution">
    <text evidence="8">The sequence shown here is derived from an EMBL/GenBank/DDBJ whole genome shotgun (WGS) entry which is preliminary data.</text>
</comment>
<dbReference type="InterPro" id="IPR013324">
    <property type="entry name" value="RNA_pol_sigma_r3/r4-like"/>
</dbReference>
<keyword evidence="2" id="KW-0805">Transcription regulation</keyword>
<dbReference type="SUPFAM" id="SSF88946">
    <property type="entry name" value="Sigma2 domain of RNA polymerase sigma factors"/>
    <property type="match status" value="1"/>
</dbReference>
<dbReference type="NCBIfam" id="TIGR02985">
    <property type="entry name" value="Sig70_bacteroi1"/>
    <property type="match status" value="1"/>
</dbReference>
<dbReference type="Gene3D" id="1.10.10.10">
    <property type="entry name" value="Winged helix-like DNA-binding domain superfamily/Winged helix DNA-binding domain"/>
    <property type="match status" value="1"/>
</dbReference>
<organism evidence="8 9">
    <name type="scientific">Pedobacter yulinensis</name>
    <dbReference type="NCBI Taxonomy" id="2126353"/>
    <lineage>
        <taxon>Bacteria</taxon>
        <taxon>Pseudomonadati</taxon>
        <taxon>Bacteroidota</taxon>
        <taxon>Sphingobacteriia</taxon>
        <taxon>Sphingobacteriales</taxon>
        <taxon>Sphingobacteriaceae</taxon>
        <taxon>Pedobacter</taxon>
    </lineage>
</organism>
<keyword evidence="3" id="KW-0731">Sigma factor</keyword>
<dbReference type="GO" id="GO:0003677">
    <property type="term" value="F:DNA binding"/>
    <property type="evidence" value="ECO:0007669"/>
    <property type="project" value="InterPro"/>
</dbReference>
<dbReference type="InterPro" id="IPR013249">
    <property type="entry name" value="RNA_pol_sigma70_r4_t2"/>
</dbReference>
<keyword evidence="5" id="KW-0812">Transmembrane</keyword>
<dbReference type="Pfam" id="PF04542">
    <property type="entry name" value="Sigma70_r2"/>
    <property type="match status" value="1"/>
</dbReference>
<protein>
    <submittedName>
        <fullName evidence="8">RNA polymerase sigma-70 factor</fullName>
    </submittedName>
</protein>
<dbReference type="InterPro" id="IPR039425">
    <property type="entry name" value="RNA_pol_sigma-70-like"/>
</dbReference>
<sequence length="205" mass="24123">MYVNLTNYIQLKALTDAELLREWKAGSERAFETLFKRHLSQLLLFARRKLDDKALAEDLVQEAFIGFYWQKANLPADLNVPAYLHTSVRNKIYNAYRTLLARQKHHEQHRYTAPVHDHDTVLQLEARELESRLEQEAERLPAQCRTVFFLSRKEFLTNREIAERLQISVNTVEQHMRRALRQMRQVIELVFLPVSLCIAAYAGCV</sequence>
<evidence type="ECO:0000259" key="6">
    <source>
        <dbReference type="Pfam" id="PF04542"/>
    </source>
</evidence>
<name>A0A2T3HPG0_9SPHI</name>
<dbReference type="SUPFAM" id="SSF88659">
    <property type="entry name" value="Sigma3 and sigma4 domains of RNA polymerase sigma factors"/>
    <property type="match status" value="1"/>
</dbReference>